<dbReference type="Proteomes" id="UP000275232">
    <property type="component" value="Unassembled WGS sequence"/>
</dbReference>
<dbReference type="Pfam" id="PF08892">
    <property type="entry name" value="YqcI_YcgG"/>
    <property type="match status" value="1"/>
</dbReference>
<dbReference type="EMBL" id="RPFZ01000001">
    <property type="protein sequence ID" value="RPF72249.1"/>
    <property type="molecule type" value="Genomic_DNA"/>
</dbReference>
<dbReference type="AlphaFoldDB" id="A0A3N5CZU6"/>
<evidence type="ECO:0000313" key="2">
    <source>
        <dbReference type="EMBL" id="RPF72249.1"/>
    </source>
</evidence>
<dbReference type="PANTHER" id="PTHR40045:SF1">
    <property type="entry name" value="YQCI_YCGG FAMILY PROTEIN"/>
    <property type="match status" value="1"/>
</dbReference>
<keyword evidence="3" id="KW-1185">Reference proteome</keyword>
<gene>
    <name evidence="2" type="ORF">EG799_11900</name>
</gene>
<dbReference type="RefSeq" id="WP_123881483.1">
    <property type="nucleotide sequence ID" value="NZ_RPFZ01000001.1"/>
</dbReference>
<name>A0A3N5CZU6_9SPHN</name>
<feature type="region of interest" description="Disordered" evidence="1">
    <location>
        <begin position="197"/>
        <end position="226"/>
    </location>
</feature>
<evidence type="ECO:0000313" key="3">
    <source>
        <dbReference type="Proteomes" id="UP000275232"/>
    </source>
</evidence>
<protein>
    <submittedName>
        <fullName evidence="2">YqcI/YcgG family protein</fullName>
    </submittedName>
</protein>
<dbReference type="PANTHER" id="PTHR40045">
    <property type="entry name" value="YCGG FAMILY PROTEIN"/>
    <property type="match status" value="1"/>
</dbReference>
<dbReference type="OrthoDB" id="283514at2"/>
<sequence>MLNAQAERGELRAELEEWIADGGFPCVGAKSALARGTLKVVTARDITSAWNDVAIHDDLLEWAHAWRAEPEGLRSLAVVFEGPRDLSETQFESAMWERIQSLADKDHWRGQPYDERVSADPGSPHFSLSFGGEGFFVVGLHPHASRPARRFARPTLVFNLHDQFEKLRMEGRYERMREAILSRDVKLAGDVNPMLARHGEDSEARQYSGRQVEDDWSPPFSDKRAD</sequence>
<evidence type="ECO:0000256" key="1">
    <source>
        <dbReference type="SAM" id="MobiDB-lite"/>
    </source>
</evidence>
<reference evidence="2 3" key="1">
    <citation type="submission" date="2018-11" db="EMBL/GenBank/DDBJ databases">
        <title>Erythrobacter spongiae sp. nov., isolated from a marine sponge.</title>
        <authorList>
            <person name="Zhuang L."/>
            <person name="Luo L."/>
        </authorList>
    </citation>
    <scope>NUCLEOTIDE SEQUENCE [LARGE SCALE GENOMIC DNA]</scope>
    <source>
        <strain evidence="2 3">HN-E23</strain>
    </source>
</reference>
<proteinExistence type="predicted"/>
<accession>A0A3N5CZU6</accession>
<comment type="caution">
    <text evidence="2">The sequence shown here is derived from an EMBL/GenBank/DDBJ whole genome shotgun (WGS) entry which is preliminary data.</text>
</comment>
<organism evidence="2 3">
    <name type="scientific">Aurantiacibacter spongiae</name>
    <dbReference type="NCBI Taxonomy" id="2488860"/>
    <lineage>
        <taxon>Bacteria</taxon>
        <taxon>Pseudomonadati</taxon>
        <taxon>Pseudomonadota</taxon>
        <taxon>Alphaproteobacteria</taxon>
        <taxon>Sphingomonadales</taxon>
        <taxon>Erythrobacteraceae</taxon>
        <taxon>Aurantiacibacter</taxon>
    </lineage>
</organism>
<dbReference type="InterPro" id="IPR014988">
    <property type="entry name" value="Uncharacterised_YqcI/YcgG"/>
</dbReference>
<dbReference type="NCBIfam" id="NF041366">
    <property type="entry name" value="GntA_guanitoxin"/>
    <property type="match status" value="1"/>
</dbReference>